<sequence length="97" mass="10997">MMLLLLLHYCYCFSLLSHTRNPGFYGLVDRTTIQRPRELTARTALALRGYTFNSSQPLSLSLSHRHTQTHTAINTEEGYEKDGGAASFNRKHQTPSV</sequence>
<protein>
    <submittedName>
        <fullName evidence="2">Putative secreted peptide</fullName>
    </submittedName>
</protein>
<evidence type="ECO:0000313" key="2">
    <source>
        <dbReference type="EMBL" id="MBW30228.1"/>
    </source>
</evidence>
<feature type="region of interest" description="Disordered" evidence="1">
    <location>
        <begin position="69"/>
        <end position="97"/>
    </location>
</feature>
<accession>A0A2M3ZP94</accession>
<reference evidence="2" key="1">
    <citation type="submission" date="2018-01" db="EMBL/GenBank/DDBJ databases">
        <title>An insight into the sialome of Amazonian anophelines.</title>
        <authorList>
            <person name="Ribeiro J.M."/>
            <person name="Scarpassa V."/>
            <person name="Calvo E."/>
        </authorList>
    </citation>
    <scope>NUCLEOTIDE SEQUENCE</scope>
    <source>
        <tissue evidence="2">Salivary glands</tissue>
    </source>
</reference>
<dbReference type="AlphaFoldDB" id="A0A2M3ZP94"/>
<dbReference type="EMBL" id="GGFM01009477">
    <property type="protein sequence ID" value="MBW30228.1"/>
    <property type="molecule type" value="Transcribed_RNA"/>
</dbReference>
<proteinExistence type="predicted"/>
<name>A0A2M3ZP94_9DIPT</name>
<organism evidence="2">
    <name type="scientific">Anopheles braziliensis</name>
    <dbReference type="NCBI Taxonomy" id="58242"/>
    <lineage>
        <taxon>Eukaryota</taxon>
        <taxon>Metazoa</taxon>
        <taxon>Ecdysozoa</taxon>
        <taxon>Arthropoda</taxon>
        <taxon>Hexapoda</taxon>
        <taxon>Insecta</taxon>
        <taxon>Pterygota</taxon>
        <taxon>Neoptera</taxon>
        <taxon>Endopterygota</taxon>
        <taxon>Diptera</taxon>
        <taxon>Nematocera</taxon>
        <taxon>Culicoidea</taxon>
        <taxon>Culicidae</taxon>
        <taxon>Anophelinae</taxon>
        <taxon>Anopheles</taxon>
    </lineage>
</organism>
<evidence type="ECO:0000256" key="1">
    <source>
        <dbReference type="SAM" id="MobiDB-lite"/>
    </source>
</evidence>